<dbReference type="Pfam" id="PF21974">
    <property type="entry name" value="SPN1_m3Gcap_bd"/>
    <property type="match status" value="2"/>
</dbReference>
<dbReference type="Proteomes" id="UP000762676">
    <property type="component" value="Unassembled WGS sequence"/>
</dbReference>
<evidence type="ECO:0000256" key="8">
    <source>
        <dbReference type="ARBA" id="ARBA00022884"/>
    </source>
</evidence>
<comment type="caution">
    <text evidence="12">The sequence shown here is derived from an EMBL/GenBank/DDBJ whole genome shotgun (WGS) entry which is preliminary data.</text>
</comment>
<evidence type="ECO:0000256" key="1">
    <source>
        <dbReference type="ARBA" id="ARBA00003975"/>
    </source>
</evidence>
<keyword evidence="13" id="KW-1185">Reference proteome</keyword>
<evidence type="ECO:0000256" key="4">
    <source>
        <dbReference type="ARBA" id="ARBA00007540"/>
    </source>
</evidence>
<evidence type="ECO:0000259" key="11">
    <source>
        <dbReference type="Pfam" id="PF21974"/>
    </source>
</evidence>
<feature type="region of interest" description="Disordered" evidence="10">
    <location>
        <begin position="551"/>
        <end position="579"/>
    </location>
</feature>
<dbReference type="GO" id="GO:0003723">
    <property type="term" value="F:RNA binding"/>
    <property type="evidence" value="ECO:0007669"/>
    <property type="project" value="UniProtKB-KW"/>
</dbReference>
<evidence type="ECO:0000313" key="13">
    <source>
        <dbReference type="Proteomes" id="UP000762676"/>
    </source>
</evidence>
<keyword evidence="9" id="KW-0539">Nucleus</keyword>
<evidence type="ECO:0000256" key="9">
    <source>
        <dbReference type="ARBA" id="ARBA00023242"/>
    </source>
</evidence>
<dbReference type="GO" id="GO:0061015">
    <property type="term" value="P:snRNA import into nucleus"/>
    <property type="evidence" value="ECO:0007669"/>
    <property type="project" value="InterPro"/>
</dbReference>
<feature type="domain" description="Snurportin-1 m3G cap-binding" evidence="11">
    <location>
        <begin position="210"/>
        <end position="383"/>
    </location>
</feature>
<dbReference type="SUPFAM" id="SSF56091">
    <property type="entry name" value="DNA ligase/mRNA capping enzyme, catalytic domain"/>
    <property type="match status" value="2"/>
</dbReference>
<evidence type="ECO:0000256" key="10">
    <source>
        <dbReference type="SAM" id="MobiDB-lite"/>
    </source>
</evidence>
<gene>
    <name evidence="12" type="ORF">ElyMa_000343600</name>
</gene>
<comment type="subcellular location">
    <subcellularLocation>
        <location evidence="3">Cytoplasm</location>
    </subcellularLocation>
    <subcellularLocation>
        <location evidence="2">Nucleus</location>
    </subcellularLocation>
</comment>
<dbReference type="EMBL" id="BMAT01000683">
    <property type="protein sequence ID" value="GFR71068.1"/>
    <property type="molecule type" value="Genomic_DNA"/>
</dbReference>
<dbReference type="CDD" id="cd09232">
    <property type="entry name" value="Snurportin-1_C"/>
    <property type="match status" value="1"/>
</dbReference>
<keyword evidence="7" id="KW-0963">Cytoplasm</keyword>
<name>A0AAV4FCQ6_9GAST</name>
<feature type="region of interest" description="Disordered" evidence="10">
    <location>
        <begin position="107"/>
        <end position="167"/>
    </location>
</feature>
<dbReference type="InterPro" id="IPR017336">
    <property type="entry name" value="Snurportin-1"/>
</dbReference>
<dbReference type="GO" id="GO:0005634">
    <property type="term" value="C:nucleus"/>
    <property type="evidence" value="ECO:0007669"/>
    <property type="project" value="UniProtKB-SubCell"/>
</dbReference>
<evidence type="ECO:0000256" key="5">
    <source>
        <dbReference type="ARBA" id="ARBA00016034"/>
    </source>
</evidence>
<evidence type="ECO:0000256" key="2">
    <source>
        <dbReference type="ARBA" id="ARBA00004123"/>
    </source>
</evidence>
<comment type="similarity">
    <text evidence="4">Belongs to the snurportin family.</text>
</comment>
<keyword evidence="8" id="KW-0694">RNA-binding</keyword>
<feature type="compositionally biased region" description="Low complexity" evidence="10">
    <location>
        <begin position="563"/>
        <end position="573"/>
    </location>
</feature>
<dbReference type="PANTHER" id="PTHR13403:SF6">
    <property type="entry name" value="SNURPORTIN-1"/>
    <property type="match status" value="1"/>
</dbReference>
<comment type="function">
    <text evidence="1">Functions as an U snRNP-specific nuclear import adapter. Involved in the trimethylguanosine (m3G)-cap-dependent nuclear import of U snRNPs. Binds specifically to the terminal m3G-cap U snRNAs.</text>
</comment>
<dbReference type="PANTHER" id="PTHR13403">
    <property type="entry name" value="SNURPORTIN1 RNUT1 PROTEIN RNA, U TRANSPORTER 1"/>
    <property type="match status" value="1"/>
</dbReference>
<dbReference type="Gene3D" id="3.30.470.30">
    <property type="entry name" value="DNA ligase/mRNA capping enzyme"/>
    <property type="match status" value="2"/>
</dbReference>
<evidence type="ECO:0000256" key="6">
    <source>
        <dbReference type="ARBA" id="ARBA00022448"/>
    </source>
</evidence>
<evidence type="ECO:0000256" key="3">
    <source>
        <dbReference type="ARBA" id="ARBA00004496"/>
    </source>
</evidence>
<reference evidence="12 13" key="1">
    <citation type="journal article" date="2021" name="Elife">
        <title>Chloroplast acquisition without the gene transfer in kleptoplastic sea slugs, Plakobranchus ocellatus.</title>
        <authorList>
            <person name="Maeda T."/>
            <person name="Takahashi S."/>
            <person name="Yoshida T."/>
            <person name="Shimamura S."/>
            <person name="Takaki Y."/>
            <person name="Nagai Y."/>
            <person name="Toyoda A."/>
            <person name="Suzuki Y."/>
            <person name="Arimoto A."/>
            <person name="Ishii H."/>
            <person name="Satoh N."/>
            <person name="Nishiyama T."/>
            <person name="Hasebe M."/>
            <person name="Maruyama T."/>
            <person name="Minagawa J."/>
            <person name="Obokata J."/>
            <person name="Shigenobu S."/>
        </authorList>
    </citation>
    <scope>NUCLEOTIDE SEQUENCE [LARGE SCALE GENOMIC DNA]</scope>
</reference>
<keyword evidence="6" id="KW-0813">Transport</keyword>
<protein>
    <recommendedName>
        <fullName evidence="5">Snurportin-1</fullName>
    </recommendedName>
</protein>
<sequence length="730" mass="81492">MQGVAGAITNSRITCCWVPILQVVGLGKVLRVNCFPKAIAAYKCNIAWSEIKPTTSRFRVRHTKRSATLPLRSPRLRWVDRNMNSKFFFPYQDNMADLKENGVVNDVECQKSPDVTPAKIEGKDEEKNASNNSSSSKTKQVNGSKPHRSRGSKKSGHHQSADQHARRQDILEKQKGKGYLYGNHTESFLNAIMRPNMDARDIKSKIFKNQLMMSEGMEDVPSSFAKNWLMIVCPLGSRCLVVASRGYTGAYTKTGYHIISHPSNLPMGNKMFQGFGPCVLDCIYCNETETYYALDLMCWDGQALYDCDTQTRFKLLNEKIREHDLSRPSPVNPYPLIPLKAFTPTKNVIHGAVTMAPYHIDGLIFYHKQLLYSPGPTPLMLWMTLDKLPSKMKIEIPEIGIVASVSYKDPVALALAHGVSPAIISQVYPGSGFAGGHGKGAASNKYGPVGGAASQGRPFRQGSYSAPAYGQSYEHGGQRMRGGACNMQNFGAANDLSLLNEMVMNLNLQGMNQSFFGNYGMAPYPRNFNTNGNNSNDYYQGLGFARHPQQFYKSKQQKKKKQQTQGQGKNGVKSSNWDAPHSVMKSQWMEKRPEGFEKDYLTCICPLAKRRIIVAAKGSTCVYNKFGKLVDTYKSSLPNGSGNPQGKASEETTILDCLWCGSYQKFLVIDVMHWRSQPFYDAEAEFRFFWLSDKISGITLQSGKREAIIPGRLLSPNYTLILCPLKERGE</sequence>
<proteinExistence type="inferred from homology"/>
<feature type="domain" description="Snurportin-1 m3G cap-binding" evidence="11">
    <location>
        <begin position="583"/>
        <end position="696"/>
    </location>
</feature>
<dbReference type="GO" id="GO:0005737">
    <property type="term" value="C:cytoplasm"/>
    <property type="evidence" value="ECO:0007669"/>
    <property type="project" value="UniProtKB-SubCell"/>
</dbReference>
<evidence type="ECO:0000256" key="7">
    <source>
        <dbReference type="ARBA" id="ARBA00022490"/>
    </source>
</evidence>
<organism evidence="12 13">
    <name type="scientific">Elysia marginata</name>
    <dbReference type="NCBI Taxonomy" id="1093978"/>
    <lineage>
        <taxon>Eukaryota</taxon>
        <taxon>Metazoa</taxon>
        <taxon>Spiralia</taxon>
        <taxon>Lophotrochozoa</taxon>
        <taxon>Mollusca</taxon>
        <taxon>Gastropoda</taxon>
        <taxon>Heterobranchia</taxon>
        <taxon>Euthyneura</taxon>
        <taxon>Panpulmonata</taxon>
        <taxon>Sacoglossa</taxon>
        <taxon>Placobranchoidea</taxon>
        <taxon>Plakobranchidae</taxon>
        <taxon>Elysia</taxon>
    </lineage>
</organism>
<dbReference type="AlphaFoldDB" id="A0AAV4FCQ6"/>
<accession>A0AAV4FCQ6</accession>
<feature type="compositionally biased region" description="Basic residues" evidence="10">
    <location>
        <begin position="145"/>
        <end position="157"/>
    </location>
</feature>
<evidence type="ECO:0000313" key="12">
    <source>
        <dbReference type="EMBL" id="GFR71068.1"/>
    </source>
</evidence>
<dbReference type="InterPro" id="IPR047857">
    <property type="entry name" value="Snurportin1_C"/>
</dbReference>